<name>A0A317ESH8_9SPHI</name>
<accession>A0A317ESH8</accession>
<keyword evidence="2" id="KW-1185">Reference proteome</keyword>
<reference evidence="1 2" key="1">
    <citation type="submission" date="2018-05" db="EMBL/GenBank/DDBJ databases">
        <title>Pedobacter paludis sp. nov., isolated from wetland soil.</title>
        <authorList>
            <person name="Zhang Y."/>
            <person name="Wang G."/>
        </authorList>
    </citation>
    <scope>NUCLEOTIDE SEQUENCE [LARGE SCALE GENOMIC DNA]</scope>
    <source>
        <strain evidence="1 2">KCTC22721</strain>
    </source>
</reference>
<gene>
    <name evidence="1" type="ORF">DHW03_02650</name>
</gene>
<protein>
    <submittedName>
        <fullName evidence="1">Uncharacterized protein</fullName>
    </submittedName>
</protein>
<comment type="caution">
    <text evidence="1">The sequence shown here is derived from an EMBL/GenBank/DDBJ whole genome shotgun (WGS) entry which is preliminary data.</text>
</comment>
<dbReference type="AlphaFoldDB" id="A0A317ESH8"/>
<evidence type="ECO:0000313" key="1">
    <source>
        <dbReference type="EMBL" id="PWS28759.1"/>
    </source>
</evidence>
<dbReference type="RefSeq" id="WP_109924189.1">
    <property type="nucleotide sequence ID" value="NZ_QGNZ01000001.1"/>
</dbReference>
<dbReference type="OrthoDB" id="771707at2"/>
<proteinExistence type="predicted"/>
<organism evidence="1 2">
    <name type="scientific">Pedobacter yonginense</name>
    <dbReference type="NCBI Taxonomy" id="651869"/>
    <lineage>
        <taxon>Bacteria</taxon>
        <taxon>Pseudomonadati</taxon>
        <taxon>Bacteroidota</taxon>
        <taxon>Sphingobacteriia</taxon>
        <taxon>Sphingobacteriales</taxon>
        <taxon>Sphingobacteriaceae</taxon>
        <taxon>Pedobacter</taxon>
    </lineage>
</organism>
<dbReference type="EMBL" id="QGNZ01000001">
    <property type="protein sequence ID" value="PWS28759.1"/>
    <property type="molecule type" value="Genomic_DNA"/>
</dbReference>
<sequence>MGALATYEEYKQVLDKLRSLTELEHKEIVNLYEINTLRNLATAYEQVKYDFTSNVQNQPADQQSNVGLNQPFQFFL</sequence>
<evidence type="ECO:0000313" key="2">
    <source>
        <dbReference type="Proteomes" id="UP000245379"/>
    </source>
</evidence>
<dbReference type="Proteomes" id="UP000245379">
    <property type="component" value="Unassembled WGS sequence"/>
</dbReference>